<dbReference type="PANTHER" id="PTHR42788">
    <property type="entry name" value="TAURINE IMPORT ATP-BINDING PROTEIN-RELATED"/>
    <property type="match status" value="1"/>
</dbReference>
<feature type="domain" description="ABC transporter" evidence="5">
    <location>
        <begin position="12"/>
        <end position="249"/>
    </location>
</feature>
<evidence type="ECO:0000256" key="2">
    <source>
        <dbReference type="ARBA" id="ARBA00022448"/>
    </source>
</evidence>
<comment type="caution">
    <text evidence="6">The sequence shown here is derived from an EMBL/GenBank/DDBJ whole genome shotgun (WGS) entry which is preliminary data.</text>
</comment>
<reference evidence="6 7" key="1">
    <citation type="submission" date="2020-07" db="EMBL/GenBank/DDBJ databases">
        <authorList>
            <person name="Li M."/>
        </authorList>
    </citation>
    <scope>NUCLEOTIDE SEQUENCE [LARGE SCALE GENOMIC DNA]</scope>
    <source>
        <strain evidence="6 7">DSM 23284</strain>
    </source>
</reference>
<dbReference type="GO" id="GO:0016887">
    <property type="term" value="F:ATP hydrolysis activity"/>
    <property type="evidence" value="ECO:0007669"/>
    <property type="project" value="InterPro"/>
</dbReference>
<accession>A0A838Y279</accession>
<evidence type="ECO:0000256" key="1">
    <source>
        <dbReference type="ARBA" id="ARBA00005417"/>
    </source>
</evidence>
<dbReference type="InterPro" id="IPR003439">
    <property type="entry name" value="ABC_transporter-like_ATP-bd"/>
</dbReference>
<dbReference type="GO" id="GO:0005524">
    <property type="term" value="F:ATP binding"/>
    <property type="evidence" value="ECO:0007669"/>
    <property type="project" value="UniProtKB-KW"/>
</dbReference>
<keyword evidence="3" id="KW-0547">Nucleotide-binding</keyword>
<dbReference type="Gene3D" id="3.40.50.300">
    <property type="entry name" value="P-loop containing nucleotide triphosphate hydrolases"/>
    <property type="match status" value="1"/>
</dbReference>
<comment type="similarity">
    <text evidence="1">Belongs to the ABC transporter superfamily.</text>
</comment>
<dbReference type="InterPro" id="IPR050166">
    <property type="entry name" value="ABC_transporter_ATP-bind"/>
</dbReference>
<keyword evidence="4 6" id="KW-0067">ATP-binding</keyword>
<protein>
    <submittedName>
        <fullName evidence="6">ABC transporter ATP-binding protein</fullName>
    </submittedName>
</protein>
<reference evidence="6 7" key="2">
    <citation type="submission" date="2020-08" db="EMBL/GenBank/DDBJ databases">
        <title>Stappia taiwanensis sp. nov., isolated from a coastal thermal spring.</title>
        <authorList>
            <person name="Kampfer P."/>
        </authorList>
    </citation>
    <scope>NUCLEOTIDE SEQUENCE [LARGE SCALE GENOMIC DNA]</scope>
    <source>
        <strain evidence="6 7">DSM 23284</strain>
    </source>
</reference>
<dbReference type="SMART" id="SM00382">
    <property type="entry name" value="AAA"/>
    <property type="match status" value="1"/>
</dbReference>
<evidence type="ECO:0000313" key="7">
    <source>
        <dbReference type="Proteomes" id="UP000559404"/>
    </source>
</evidence>
<gene>
    <name evidence="6" type="ORF">H1W37_16715</name>
</gene>
<dbReference type="InterPro" id="IPR017871">
    <property type="entry name" value="ABC_transporter-like_CS"/>
</dbReference>
<dbReference type="AlphaFoldDB" id="A0A838Y279"/>
<dbReference type="Pfam" id="PF00005">
    <property type="entry name" value="ABC_tran"/>
    <property type="match status" value="1"/>
</dbReference>
<dbReference type="SUPFAM" id="SSF52540">
    <property type="entry name" value="P-loop containing nucleoside triphosphate hydrolases"/>
    <property type="match status" value="1"/>
</dbReference>
<evidence type="ECO:0000259" key="5">
    <source>
        <dbReference type="PROSITE" id="PS50893"/>
    </source>
</evidence>
<organism evidence="6 7">
    <name type="scientific">Stappia taiwanensis</name>
    <dbReference type="NCBI Taxonomy" id="992267"/>
    <lineage>
        <taxon>Bacteria</taxon>
        <taxon>Pseudomonadati</taxon>
        <taxon>Pseudomonadota</taxon>
        <taxon>Alphaproteobacteria</taxon>
        <taxon>Hyphomicrobiales</taxon>
        <taxon>Stappiaceae</taxon>
        <taxon>Stappia</taxon>
    </lineage>
</organism>
<dbReference type="PANTHER" id="PTHR42788:SF13">
    <property type="entry name" value="ALIPHATIC SULFONATES IMPORT ATP-BINDING PROTEIN SSUB"/>
    <property type="match status" value="1"/>
</dbReference>
<keyword evidence="7" id="KW-1185">Reference proteome</keyword>
<evidence type="ECO:0000256" key="4">
    <source>
        <dbReference type="ARBA" id="ARBA00022840"/>
    </source>
</evidence>
<dbReference type="InterPro" id="IPR003593">
    <property type="entry name" value="AAA+_ATPase"/>
</dbReference>
<dbReference type="Proteomes" id="UP000559404">
    <property type="component" value="Unassembled WGS sequence"/>
</dbReference>
<dbReference type="EMBL" id="JACEON010000017">
    <property type="protein sequence ID" value="MBA4613304.1"/>
    <property type="molecule type" value="Genomic_DNA"/>
</dbReference>
<dbReference type="InterPro" id="IPR027417">
    <property type="entry name" value="P-loop_NTPase"/>
</dbReference>
<evidence type="ECO:0000256" key="3">
    <source>
        <dbReference type="ARBA" id="ARBA00022741"/>
    </source>
</evidence>
<dbReference type="PROSITE" id="PS50893">
    <property type="entry name" value="ABC_TRANSPORTER_2"/>
    <property type="match status" value="1"/>
</dbReference>
<keyword evidence="2" id="KW-0813">Transport</keyword>
<proteinExistence type="inferred from homology"/>
<sequence length="272" mass="29978">MHAPRPDGAPILRLTNVNKHYRRARQGQSDIIHAAKDVSFDLERGQLASLVGASGCGKSTVLKMIAGLIPATGGEIQLKGDKLTGPNEQIGIMFQQPTLLPWRSVLENVLLPIEIREGRGAAKAARDRAMQLLQMAGLAEFAHAVPGELSGGMAQRAAICRMLVTQPELLLLDEPFGALDEFTREQMNVEFERICRSREATAIIVTHSIQEAVFLADAVFVMSPRPGRIVKRIEIDLPRPRTSDMITSTRFNEYVREIHDLLFGGEKEAAHV</sequence>
<dbReference type="PROSITE" id="PS00211">
    <property type="entry name" value="ABC_TRANSPORTER_1"/>
    <property type="match status" value="1"/>
</dbReference>
<evidence type="ECO:0000313" key="6">
    <source>
        <dbReference type="EMBL" id="MBA4613304.1"/>
    </source>
</evidence>
<dbReference type="CDD" id="cd03293">
    <property type="entry name" value="ABC_NrtD_SsuB_transporters"/>
    <property type="match status" value="1"/>
</dbReference>
<name>A0A838Y279_9HYPH</name>